<dbReference type="RefSeq" id="WP_345393141.1">
    <property type="nucleotide sequence ID" value="NZ_BAABLA010000017.1"/>
</dbReference>
<gene>
    <name evidence="13" type="ORF">ACFQGD_12765</name>
</gene>
<protein>
    <recommendedName>
        <fullName evidence="6">Phthiocerol/phthiodiolone dimycocerosyl transferase</fullName>
        <ecNumber evidence="5">2.3.1.282</ecNumber>
    </recommendedName>
    <alternativeName>
        <fullName evidence="11">Acyltransferase PapA5</fullName>
    </alternativeName>
    <alternativeName>
        <fullName evidence="9">Phthiocerol/phthiodiolone O-acyltransferase</fullName>
    </alternativeName>
    <alternativeName>
        <fullName evidence="10">Polyketide synthase-associated protein A5</fullName>
    </alternativeName>
</protein>
<comment type="similarity">
    <text evidence="4">Belongs to the acyltransferase PapA5 family.</text>
</comment>
<dbReference type="EMBL" id="JBHSXX010000001">
    <property type="protein sequence ID" value="MFC6868016.1"/>
    <property type="molecule type" value="Genomic_DNA"/>
</dbReference>
<evidence type="ECO:0000256" key="9">
    <source>
        <dbReference type="ARBA" id="ARBA00030465"/>
    </source>
</evidence>
<evidence type="ECO:0000313" key="14">
    <source>
        <dbReference type="Proteomes" id="UP001596337"/>
    </source>
</evidence>
<proteinExistence type="inferred from homology"/>
<evidence type="ECO:0000256" key="5">
    <source>
        <dbReference type="ARBA" id="ARBA00012866"/>
    </source>
</evidence>
<accession>A0ABW2BY73</accession>
<name>A0ABW2BY73_9PSEU</name>
<reference evidence="14" key="1">
    <citation type="journal article" date="2019" name="Int. J. Syst. Evol. Microbiol.">
        <title>The Global Catalogue of Microorganisms (GCM) 10K type strain sequencing project: providing services to taxonomists for standard genome sequencing and annotation.</title>
        <authorList>
            <consortium name="The Broad Institute Genomics Platform"/>
            <consortium name="The Broad Institute Genome Sequencing Center for Infectious Disease"/>
            <person name="Wu L."/>
            <person name="Ma J."/>
        </authorList>
    </citation>
    <scope>NUCLEOTIDE SEQUENCE [LARGE SCALE GENOMIC DNA]</scope>
    <source>
        <strain evidence="14">KCTC 32255</strain>
    </source>
</reference>
<dbReference type="Proteomes" id="UP001596337">
    <property type="component" value="Unassembled WGS sequence"/>
</dbReference>
<dbReference type="InterPro" id="IPR023213">
    <property type="entry name" value="CAT-like_dom_sf"/>
</dbReference>
<dbReference type="Pfam" id="PF16911">
    <property type="entry name" value="PapA_C"/>
    <property type="match status" value="1"/>
</dbReference>
<evidence type="ECO:0000259" key="12">
    <source>
        <dbReference type="Pfam" id="PF16911"/>
    </source>
</evidence>
<evidence type="ECO:0000256" key="11">
    <source>
        <dbReference type="ARBA" id="ARBA00033407"/>
    </source>
</evidence>
<comment type="catalytic activity">
    <reaction evidence="1">
        <text>2 a mycocerosyl-[mycocerosic acid synthase] + a phthiocerol = a dimycocerosyl phthiocerol + 2 holo-[mycocerosic acid synthase].</text>
        <dbReference type="EC" id="2.3.1.282"/>
    </reaction>
</comment>
<dbReference type="EC" id="2.3.1.282" evidence="5"/>
<dbReference type="Gene3D" id="3.30.559.10">
    <property type="entry name" value="Chloramphenicol acetyltransferase-like domain"/>
    <property type="match status" value="1"/>
</dbReference>
<dbReference type="InterPro" id="IPR031641">
    <property type="entry name" value="PapA_C"/>
</dbReference>
<dbReference type="SUPFAM" id="SSF52777">
    <property type="entry name" value="CoA-dependent acyltransferases"/>
    <property type="match status" value="2"/>
</dbReference>
<organism evidence="13 14">
    <name type="scientific">Haloechinothrix salitolerans</name>
    <dbReference type="NCBI Taxonomy" id="926830"/>
    <lineage>
        <taxon>Bacteria</taxon>
        <taxon>Bacillati</taxon>
        <taxon>Actinomycetota</taxon>
        <taxon>Actinomycetes</taxon>
        <taxon>Pseudonocardiales</taxon>
        <taxon>Pseudonocardiaceae</taxon>
        <taxon>Haloechinothrix</taxon>
    </lineage>
</organism>
<evidence type="ECO:0000313" key="13">
    <source>
        <dbReference type="EMBL" id="MFC6868016.1"/>
    </source>
</evidence>
<evidence type="ECO:0000256" key="7">
    <source>
        <dbReference type="ARBA" id="ARBA00022679"/>
    </source>
</evidence>
<evidence type="ECO:0000256" key="10">
    <source>
        <dbReference type="ARBA" id="ARBA00032317"/>
    </source>
</evidence>
<keyword evidence="7" id="KW-0808">Transferase</keyword>
<evidence type="ECO:0000256" key="4">
    <source>
        <dbReference type="ARBA" id="ARBA00006558"/>
    </source>
</evidence>
<keyword evidence="14" id="KW-1185">Reference proteome</keyword>
<comment type="catalytic activity">
    <reaction evidence="2">
        <text>2 a mycocerosyl-[mycocerosic acid synthase] + a phenolphthiocerol = a dimycocerosyl phenolphthiocerol + 2 holo-[mycocerosic acid synthase].</text>
        <dbReference type="EC" id="2.3.1.282"/>
    </reaction>
</comment>
<evidence type="ECO:0000256" key="8">
    <source>
        <dbReference type="ARBA" id="ARBA00023315"/>
    </source>
</evidence>
<dbReference type="Gene3D" id="3.30.559.30">
    <property type="entry name" value="Nonribosomal peptide synthetase, condensation domain"/>
    <property type="match status" value="1"/>
</dbReference>
<comment type="caution">
    <text evidence="13">The sequence shown here is derived from an EMBL/GenBank/DDBJ whole genome shotgun (WGS) entry which is preliminary data.</text>
</comment>
<sequence>MPERYLDEIESQIDEPRTFALEYVGDVDDSALLKAFRSLCCNNPVLCGRIETSSCGKLLYTSPSHDVTIKSIDGDKGTLWQFAHSDWDSARAVAELAHIRKPGSGYIALRITHAIVDGAAFISYLVELLEHYTNIMDGLDTRVEPNPVLPKRPSDLIRERWESTQSFQSFSGPVASVSGVIFKSLKFSTSATSNVARWARLNKLSVNSFVGSAVALGLHRLKHSGCESLPVNVLYPVNLRRHVSPVVDPTESTNFVGLSIASFEISRASTVHSIARDFHAQIRSNTMNRNIAVPSREGMLSPQGLAPRVPLGLNFGLSGQGILPELQHPDELRYVDLLRPPPVRIRSNNDGEYVVYTFRGSLTIDLRLSDDVFEHAEASSLSGYIKEEIDRATTT</sequence>
<keyword evidence="8" id="KW-0012">Acyltransferase</keyword>
<comment type="catalytic activity">
    <reaction evidence="3">
        <text>2 a mycocerosyl-[mycocerosic acid synthase] + a phthiodiolone = a dimycocerosyl phthiodiolone + 2 holo-[mycocerosic acid synthase].</text>
        <dbReference type="EC" id="2.3.1.282"/>
    </reaction>
</comment>
<feature type="domain" description="Phthiocerol/phthiodiolone dimycocerosyl transferase C-terminal" evidence="12">
    <location>
        <begin position="182"/>
        <end position="366"/>
    </location>
</feature>
<evidence type="ECO:0000256" key="1">
    <source>
        <dbReference type="ARBA" id="ARBA00000026"/>
    </source>
</evidence>
<evidence type="ECO:0000256" key="6">
    <source>
        <dbReference type="ARBA" id="ARBA00013449"/>
    </source>
</evidence>
<evidence type="ECO:0000256" key="2">
    <source>
        <dbReference type="ARBA" id="ARBA00000625"/>
    </source>
</evidence>
<evidence type="ECO:0000256" key="3">
    <source>
        <dbReference type="ARBA" id="ARBA00001907"/>
    </source>
</evidence>